<dbReference type="RefSeq" id="WP_012062134.1">
    <property type="nucleotide sequence ID" value="NC_009633.1"/>
</dbReference>
<dbReference type="AlphaFoldDB" id="A6TLM3"/>
<gene>
    <name evidence="1" type="ordered locus">Amet_0866</name>
</gene>
<sequence length="152" mass="17944">MKINKANEKKRTESKLQVQTYLDRLKYAIESGTVKINFQKSRQIDNMRDKKYTNRYTISQLFPNEDEVEVLKKELAYLTVEEYIETVKDIRFPNKSEMRVFGKKYLGEDVYIKIRVELISIADASGNSSILVMSFHFSERDFKKSNFPYGKS</sequence>
<evidence type="ECO:0000313" key="1">
    <source>
        <dbReference type="EMBL" id="ABR47091.1"/>
    </source>
</evidence>
<accession>A6TLM3</accession>
<reference evidence="2" key="1">
    <citation type="journal article" date="2016" name="Genome Announc.">
        <title>Complete genome sequence of Alkaliphilus metalliredigens strain QYMF, an alkaliphilic and metal-reducing bacterium isolated from borax-contaminated leachate ponds.</title>
        <authorList>
            <person name="Hwang C."/>
            <person name="Copeland A."/>
            <person name="Lucas S."/>
            <person name="Lapidus A."/>
            <person name="Barry K."/>
            <person name="Detter J.C."/>
            <person name="Glavina Del Rio T."/>
            <person name="Hammon N."/>
            <person name="Israni S."/>
            <person name="Dalin E."/>
            <person name="Tice H."/>
            <person name="Pitluck S."/>
            <person name="Chertkov O."/>
            <person name="Brettin T."/>
            <person name="Bruce D."/>
            <person name="Han C."/>
            <person name="Schmutz J."/>
            <person name="Larimer F."/>
            <person name="Land M.L."/>
            <person name="Hauser L."/>
            <person name="Kyrpides N."/>
            <person name="Mikhailova N."/>
            <person name="Ye Q."/>
            <person name="Zhou J."/>
            <person name="Richardson P."/>
            <person name="Fields M.W."/>
        </authorList>
    </citation>
    <scope>NUCLEOTIDE SEQUENCE [LARGE SCALE GENOMIC DNA]</scope>
    <source>
        <strain evidence="2">QYMF</strain>
    </source>
</reference>
<keyword evidence="2" id="KW-1185">Reference proteome</keyword>
<protein>
    <submittedName>
        <fullName evidence="1">Uncharacterized protein</fullName>
    </submittedName>
</protein>
<proteinExistence type="predicted"/>
<dbReference type="HOGENOM" id="CLU_1665750_0_0_9"/>
<name>A6TLM3_ALKMQ</name>
<dbReference type="KEGG" id="amt:Amet_0866"/>
<dbReference type="EMBL" id="CP000724">
    <property type="protein sequence ID" value="ABR47091.1"/>
    <property type="molecule type" value="Genomic_DNA"/>
</dbReference>
<dbReference type="eggNOG" id="ENOG5032WKI">
    <property type="taxonomic scope" value="Bacteria"/>
</dbReference>
<organism evidence="1 2">
    <name type="scientific">Alkaliphilus metalliredigens (strain QYMF)</name>
    <dbReference type="NCBI Taxonomy" id="293826"/>
    <lineage>
        <taxon>Bacteria</taxon>
        <taxon>Bacillati</taxon>
        <taxon>Bacillota</taxon>
        <taxon>Clostridia</taxon>
        <taxon>Peptostreptococcales</taxon>
        <taxon>Natronincolaceae</taxon>
        <taxon>Alkaliphilus</taxon>
    </lineage>
</organism>
<dbReference type="Proteomes" id="UP000001572">
    <property type="component" value="Chromosome"/>
</dbReference>
<evidence type="ECO:0000313" key="2">
    <source>
        <dbReference type="Proteomes" id="UP000001572"/>
    </source>
</evidence>